<dbReference type="Gene3D" id="2.40.30.170">
    <property type="match status" value="1"/>
</dbReference>
<keyword evidence="6" id="KW-1185">Reference proteome</keyword>
<reference evidence="5 6" key="1">
    <citation type="submission" date="2023-06" db="EMBL/GenBank/DDBJ databases">
        <title>Roseiconus lacunae JC819 isolated from Gulf of Mannar region, Tamil Nadu.</title>
        <authorList>
            <person name="Pk S."/>
            <person name="Ch S."/>
            <person name="Ch V.R."/>
        </authorList>
    </citation>
    <scope>NUCLEOTIDE SEQUENCE [LARGE SCALE GENOMIC DNA]</scope>
    <source>
        <strain evidence="5 6">JC819</strain>
    </source>
</reference>
<dbReference type="Gene3D" id="2.40.50.100">
    <property type="match status" value="1"/>
</dbReference>
<proteinExistence type="predicted"/>
<name>A0ABT7PS30_9BACT</name>
<organism evidence="5 6">
    <name type="scientific">Roseiconus lacunae</name>
    <dbReference type="NCBI Taxonomy" id="2605694"/>
    <lineage>
        <taxon>Bacteria</taxon>
        <taxon>Pseudomonadati</taxon>
        <taxon>Planctomycetota</taxon>
        <taxon>Planctomycetia</taxon>
        <taxon>Pirellulales</taxon>
        <taxon>Pirellulaceae</taxon>
        <taxon>Roseiconus</taxon>
    </lineage>
</organism>
<keyword evidence="2 3" id="KW-0175">Coiled coil</keyword>
<evidence type="ECO:0000313" key="6">
    <source>
        <dbReference type="Proteomes" id="UP001239462"/>
    </source>
</evidence>
<sequence>MSTTASQHPQSFCATRINSGAIHSNDAGKDDIALASTNSSTFGVRENLSWIYPDVGSLPAEWGNGLLTALETSGIRGRIVAHYVPDFSGNGGCDSPSFAFLHDSDPDPLDDRIMDQLRRACEQSARDGQPRRRRELSQNCGLYIIPVHPGTVPSPVVGLVCDLRPNDDNFYDVAQSIVSQWGQRCLIDQIERERSIADSASAINELIRLALAASNFDSAAQIIVSELARFFGNVRVLLGRSRSLGSRCELVAASDVAKLDRDGENTEAFENAFDEVVLLDHLACVHPAQSTGQSPIEQLSSQLRQSIVGIPIESLGEQGSLAIFVCGADSVSLDHVRRFLETLAPSIASIANVFEQRSRWASIRQWSDRLRKQRLLVTMAAGVILTLAMFIPINHRESCEAIVEPSLRRFVAIPFDATLLKCEVNPGDEVRQGQILAILEDRPLRWRLESLQADFEKAQKTKATAQATHDYAKQRIAELDMQKAAIEIELLQHQLKELEVRSPIDGVIVSGDHQRSQGVPVKTGETLFEVAPLEQMTLEFSISESQVRHIQDHQIARIALEALPNERWQSEVQRISPRSEIRDGQNVFIGEVPLPGRHLAIRPGMRGTVSIHCGQRSIGWILFHRPYESLTHHW</sequence>
<accession>A0ABT7PS30</accession>
<evidence type="ECO:0000259" key="4">
    <source>
        <dbReference type="Pfam" id="PF25973"/>
    </source>
</evidence>
<dbReference type="Gene3D" id="1.10.287.470">
    <property type="entry name" value="Helix hairpin bin"/>
    <property type="match status" value="1"/>
</dbReference>
<comment type="subcellular location">
    <subcellularLocation>
        <location evidence="1">Cell envelope</location>
    </subcellularLocation>
</comment>
<evidence type="ECO:0000313" key="5">
    <source>
        <dbReference type="EMBL" id="MDM4018916.1"/>
    </source>
</evidence>
<dbReference type="InterPro" id="IPR058647">
    <property type="entry name" value="BSH_CzcB-like"/>
</dbReference>
<dbReference type="Pfam" id="PF25973">
    <property type="entry name" value="BSH_CzcB"/>
    <property type="match status" value="1"/>
</dbReference>
<feature type="coiled-coil region" evidence="3">
    <location>
        <begin position="448"/>
        <end position="501"/>
    </location>
</feature>
<dbReference type="SUPFAM" id="SSF111369">
    <property type="entry name" value="HlyD-like secretion proteins"/>
    <property type="match status" value="1"/>
</dbReference>
<dbReference type="InterPro" id="IPR050465">
    <property type="entry name" value="UPF0194_transport"/>
</dbReference>
<protein>
    <submittedName>
        <fullName evidence="5">Efflux RND transporter periplasmic adaptor subunit</fullName>
    </submittedName>
</protein>
<dbReference type="RefSeq" id="WP_289166929.1">
    <property type="nucleotide sequence ID" value="NZ_JASZZN010000028.1"/>
</dbReference>
<dbReference type="PANTHER" id="PTHR32347:SF23">
    <property type="entry name" value="BLL5650 PROTEIN"/>
    <property type="match status" value="1"/>
</dbReference>
<dbReference type="Proteomes" id="UP001239462">
    <property type="component" value="Unassembled WGS sequence"/>
</dbReference>
<evidence type="ECO:0000256" key="1">
    <source>
        <dbReference type="ARBA" id="ARBA00004196"/>
    </source>
</evidence>
<gene>
    <name evidence="5" type="ORF">QTN89_25915</name>
</gene>
<dbReference type="PANTHER" id="PTHR32347">
    <property type="entry name" value="EFFLUX SYSTEM COMPONENT YKNX-RELATED"/>
    <property type="match status" value="1"/>
</dbReference>
<dbReference type="EMBL" id="JASZZN010000028">
    <property type="protein sequence ID" value="MDM4018916.1"/>
    <property type="molecule type" value="Genomic_DNA"/>
</dbReference>
<evidence type="ECO:0000256" key="2">
    <source>
        <dbReference type="ARBA" id="ARBA00023054"/>
    </source>
</evidence>
<comment type="caution">
    <text evidence="5">The sequence shown here is derived from an EMBL/GenBank/DDBJ whole genome shotgun (WGS) entry which is preliminary data.</text>
</comment>
<feature type="domain" description="CzcB-like barrel-sandwich hybrid" evidence="4">
    <location>
        <begin position="421"/>
        <end position="531"/>
    </location>
</feature>
<evidence type="ECO:0000256" key="3">
    <source>
        <dbReference type="SAM" id="Coils"/>
    </source>
</evidence>